<name>A0ABW7JEU5_9VIBR</name>
<dbReference type="InterPro" id="IPR000601">
    <property type="entry name" value="PKD_dom"/>
</dbReference>
<dbReference type="NCBIfam" id="TIGR01551">
    <property type="entry name" value="major_capsid_P2"/>
    <property type="match status" value="1"/>
</dbReference>
<reference evidence="2 3" key="1">
    <citation type="submission" date="2024-10" db="EMBL/GenBank/DDBJ databases">
        <authorList>
            <person name="Yibar A."/>
            <person name="Saticioglu I.B."/>
            <person name="Duman M."/>
            <person name="Ajmi N."/>
            <person name="Gurler F."/>
            <person name="Ay H."/>
            <person name="Onuk E."/>
            <person name="Guler S."/>
            <person name="Romalde J.L."/>
        </authorList>
    </citation>
    <scope>NUCLEOTIDE SEQUENCE [LARGE SCALE GENOMIC DNA]</scope>
    <source>
        <strain evidence="2 3">1-TCBS-A</strain>
    </source>
</reference>
<dbReference type="SUPFAM" id="SSF49299">
    <property type="entry name" value="PKD domain"/>
    <property type="match status" value="1"/>
</dbReference>
<keyword evidence="3" id="KW-1185">Reference proteome</keyword>
<dbReference type="InterPro" id="IPR013783">
    <property type="entry name" value="Ig-like_fold"/>
</dbReference>
<sequence length="439" mass="47869">MAFKSTELSKAIRAYCDGMALSFGVDTTKEMFDVTPPKEIKLREAIIEGSEFLKKINVMDVDQTEGDAVTVGTDEMATGRAALDDGRFQGAGVGMTGNAYKLQETDTMVKMSWLQQAAWINAGSQGQFNRLVASYTNQQIAADIVKVGWNGREAKRPTDPSTYPLGQDVNEGWQAHVERLAPEQIVKDDGEGNPIYFDPEGTKDADGKPLYTYKTLDAMASDLINSVLAPKYRSSPDLVVLVGHDLIAAAQYKLYSEADKPSEHNDAQKLDKSIAGRPAYVPAYFPGNRMVVTSYKNLSVYNQRGTKRRKVRDNDDKARMESTYWRMEDYMVERLDKYAAFDEDSVVIGSSTEAPAAPTITTPPADQSVAIGATATFSVVAENADSYEWRLDNDVIGDSSANVDIDTTGMTAGDYTVKVTCMGEGGSKEATATLTVTSA</sequence>
<dbReference type="Gene3D" id="2.60.40.10">
    <property type="entry name" value="Immunoglobulins"/>
    <property type="match status" value="1"/>
</dbReference>
<feature type="domain" description="PKD" evidence="1">
    <location>
        <begin position="363"/>
        <end position="436"/>
    </location>
</feature>
<evidence type="ECO:0000313" key="2">
    <source>
        <dbReference type="EMBL" id="MFH0274901.1"/>
    </source>
</evidence>
<accession>A0ABW7JEU5</accession>
<dbReference type="InterPro" id="IPR035986">
    <property type="entry name" value="PKD_dom_sf"/>
</dbReference>
<dbReference type="InterPro" id="IPR006441">
    <property type="entry name" value="Phage_P2_GpN"/>
</dbReference>
<comment type="caution">
    <text evidence="2">The sequence shown here is derived from an EMBL/GenBank/DDBJ whole genome shotgun (WGS) entry which is preliminary data.</text>
</comment>
<dbReference type="Pfam" id="PF05125">
    <property type="entry name" value="Phage_cap_P2"/>
    <property type="match status" value="1"/>
</dbReference>
<dbReference type="Pfam" id="PF00801">
    <property type="entry name" value="PKD"/>
    <property type="match status" value="1"/>
</dbReference>
<dbReference type="EMBL" id="JBIHSE010000004">
    <property type="protein sequence ID" value="MFH0274901.1"/>
    <property type="molecule type" value="Genomic_DNA"/>
</dbReference>
<evidence type="ECO:0000313" key="3">
    <source>
        <dbReference type="Proteomes" id="UP001607221"/>
    </source>
</evidence>
<gene>
    <name evidence="2" type="ORF">ACGRHZ_26870</name>
</gene>
<evidence type="ECO:0000259" key="1">
    <source>
        <dbReference type="Pfam" id="PF00801"/>
    </source>
</evidence>
<dbReference type="Proteomes" id="UP001607221">
    <property type="component" value="Unassembled WGS sequence"/>
</dbReference>
<dbReference type="RefSeq" id="WP_394633204.1">
    <property type="nucleotide sequence ID" value="NZ_JBIHSE010000004.1"/>
</dbReference>
<organism evidence="2 3">
    <name type="scientific">Vibrio jasicida</name>
    <dbReference type="NCBI Taxonomy" id="766224"/>
    <lineage>
        <taxon>Bacteria</taxon>
        <taxon>Pseudomonadati</taxon>
        <taxon>Pseudomonadota</taxon>
        <taxon>Gammaproteobacteria</taxon>
        <taxon>Vibrionales</taxon>
        <taxon>Vibrionaceae</taxon>
        <taxon>Vibrio</taxon>
    </lineage>
</organism>
<proteinExistence type="predicted"/>
<protein>
    <submittedName>
        <fullName evidence="2">Phage major capsid protein, P2 family</fullName>
    </submittedName>
</protein>